<keyword evidence="2" id="KW-1185">Reference proteome</keyword>
<gene>
    <name evidence="1" type="ORF">Q8A64_13875</name>
</gene>
<evidence type="ECO:0000313" key="1">
    <source>
        <dbReference type="EMBL" id="MDQ9171497.1"/>
    </source>
</evidence>
<sequence length="128" mass="14103">MKDWLSTCGVACPPVSSRFPTGRAIQSVLHELNEYDVRIQSHGLNQPWHAEVKMKDDANGAPRAVLGITAYSGDEYPQELYFVHADEQIVVEILSKLSRWCGPLVAIPDTGTVPMVVQSPDLTSANLR</sequence>
<accession>A0ABU1BR46</accession>
<comment type="caution">
    <text evidence="1">The sequence shown here is derived from an EMBL/GenBank/DDBJ whole genome shotgun (WGS) entry which is preliminary data.</text>
</comment>
<name>A0ABU1BR46_9BURK</name>
<protein>
    <submittedName>
        <fullName evidence="1">Uncharacterized protein</fullName>
    </submittedName>
</protein>
<proteinExistence type="predicted"/>
<reference evidence="1 2" key="1">
    <citation type="submission" date="2023-08" db="EMBL/GenBank/DDBJ databases">
        <title>Oxalobacteraceae gen .nov., isolated from river sludge outside the plant.</title>
        <authorList>
            <person name="Zhao S.Y."/>
        </authorList>
    </citation>
    <scope>NUCLEOTIDE SEQUENCE [LARGE SCALE GENOMIC DNA]</scope>
    <source>
        <strain evidence="1 2">R-40</strain>
    </source>
</reference>
<dbReference type="EMBL" id="JAUYVH010000009">
    <property type="protein sequence ID" value="MDQ9171497.1"/>
    <property type="molecule type" value="Genomic_DNA"/>
</dbReference>
<dbReference type="RefSeq" id="WP_338437431.1">
    <property type="nucleotide sequence ID" value="NZ_JAUYVH010000009.1"/>
</dbReference>
<evidence type="ECO:0000313" key="2">
    <source>
        <dbReference type="Proteomes" id="UP001225596"/>
    </source>
</evidence>
<organism evidence="1 2">
    <name type="scientific">Keguizhuia sedimenti</name>
    <dbReference type="NCBI Taxonomy" id="3064264"/>
    <lineage>
        <taxon>Bacteria</taxon>
        <taxon>Pseudomonadati</taxon>
        <taxon>Pseudomonadota</taxon>
        <taxon>Betaproteobacteria</taxon>
        <taxon>Burkholderiales</taxon>
        <taxon>Oxalobacteraceae</taxon>
        <taxon>Keguizhuia</taxon>
    </lineage>
</organism>
<dbReference type="Proteomes" id="UP001225596">
    <property type="component" value="Unassembled WGS sequence"/>
</dbReference>